<dbReference type="InterPro" id="IPR011006">
    <property type="entry name" value="CheY-like_superfamily"/>
</dbReference>
<evidence type="ECO:0000256" key="4">
    <source>
        <dbReference type="ARBA" id="ARBA00023125"/>
    </source>
</evidence>
<feature type="domain" description="Response regulatory" evidence="7">
    <location>
        <begin position="5"/>
        <end position="121"/>
    </location>
</feature>
<protein>
    <submittedName>
        <fullName evidence="9">Uncharacterized protein</fullName>
    </submittedName>
</protein>
<keyword evidence="2" id="KW-0902">Two-component regulatory system</keyword>
<keyword evidence="5" id="KW-0804">Transcription</keyword>
<dbReference type="Pfam" id="PF00072">
    <property type="entry name" value="Response_reg"/>
    <property type="match status" value="1"/>
</dbReference>
<dbReference type="InterPro" id="IPR039420">
    <property type="entry name" value="WalR-like"/>
</dbReference>
<reference evidence="9 10" key="1">
    <citation type="journal article" date="2014" name="Int. J. Syst. Evol. Microbiol.">
        <title>Complete genome sequence of Corynebacterium casei LMG S-19264T (=DSM 44701T), isolated from a smear-ripened cheese.</title>
        <authorList>
            <consortium name="US DOE Joint Genome Institute (JGI-PGF)"/>
            <person name="Walter F."/>
            <person name="Albersmeier A."/>
            <person name="Kalinowski J."/>
            <person name="Ruckert C."/>
        </authorList>
    </citation>
    <scope>NUCLEOTIDE SEQUENCE [LARGE SCALE GENOMIC DNA]</scope>
    <source>
        <strain evidence="9 10">KCTC 12866</strain>
    </source>
</reference>
<dbReference type="EMBL" id="BMXF01000003">
    <property type="protein sequence ID" value="GHB78150.1"/>
    <property type="molecule type" value="Genomic_DNA"/>
</dbReference>
<evidence type="ECO:0000313" key="10">
    <source>
        <dbReference type="Proteomes" id="UP000598271"/>
    </source>
</evidence>
<dbReference type="Gene3D" id="2.40.50.1020">
    <property type="entry name" value="LytTr DNA-binding domain"/>
    <property type="match status" value="1"/>
</dbReference>
<dbReference type="GO" id="GO:0000976">
    <property type="term" value="F:transcription cis-regulatory region binding"/>
    <property type="evidence" value="ECO:0007669"/>
    <property type="project" value="TreeGrafter"/>
</dbReference>
<organism evidence="9 10">
    <name type="scientific">Persicitalea jodogahamensis</name>
    <dbReference type="NCBI Taxonomy" id="402147"/>
    <lineage>
        <taxon>Bacteria</taxon>
        <taxon>Pseudomonadati</taxon>
        <taxon>Bacteroidota</taxon>
        <taxon>Cytophagia</taxon>
        <taxon>Cytophagales</taxon>
        <taxon>Spirosomataceae</taxon>
        <taxon>Persicitalea</taxon>
    </lineage>
</organism>
<keyword evidence="3" id="KW-0805">Transcription regulation</keyword>
<comment type="caution">
    <text evidence="9">The sequence shown here is derived from an EMBL/GenBank/DDBJ whole genome shotgun (WGS) entry which is preliminary data.</text>
</comment>
<sequence>MTPLKILLVEDDILTATDLAAQLEDAGHTVVGSARDATEAKKILKVNPPDLAVIDITLGGMSFAGIQLAQDLLAQHWMPFLYLTSSTDQSTIDRASATLPSAYLLKPFRIMELLIQIDLAHARFLRLEPGLPSGGQVLFLPIDNGHEQISSKDVLYLQADGASVSIRLRHQEKPSKVWMTLGKLTQHFDDPDFFRLSRSLVVNLAHLRRVERHAIHLGDERVTVDISEANRKTLLQKIQVIKTK</sequence>
<keyword evidence="10" id="KW-1185">Reference proteome</keyword>
<evidence type="ECO:0000256" key="5">
    <source>
        <dbReference type="ARBA" id="ARBA00023163"/>
    </source>
</evidence>
<gene>
    <name evidence="9" type="ORF">GCM10007390_35470</name>
</gene>
<dbReference type="SUPFAM" id="SSF52172">
    <property type="entry name" value="CheY-like"/>
    <property type="match status" value="1"/>
</dbReference>
<dbReference type="PROSITE" id="PS50110">
    <property type="entry name" value="RESPONSE_REGULATORY"/>
    <property type="match status" value="1"/>
</dbReference>
<dbReference type="InterPro" id="IPR001789">
    <property type="entry name" value="Sig_transdc_resp-reg_receiver"/>
</dbReference>
<evidence type="ECO:0000259" key="7">
    <source>
        <dbReference type="PROSITE" id="PS50110"/>
    </source>
</evidence>
<evidence type="ECO:0000259" key="8">
    <source>
        <dbReference type="PROSITE" id="PS50930"/>
    </source>
</evidence>
<dbReference type="AlphaFoldDB" id="A0A8J3D5J6"/>
<dbReference type="GO" id="GO:0006355">
    <property type="term" value="P:regulation of DNA-templated transcription"/>
    <property type="evidence" value="ECO:0007669"/>
    <property type="project" value="TreeGrafter"/>
</dbReference>
<dbReference type="SMART" id="SM00850">
    <property type="entry name" value="LytTR"/>
    <property type="match status" value="1"/>
</dbReference>
<dbReference type="PANTHER" id="PTHR48111:SF1">
    <property type="entry name" value="TWO-COMPONENT RESPONSE REGULATOR ORR33"/>
    <property type="match status" value="1"/>
</dbReference>
<dbReference type="Gene3D" id="3.40.50.2300">
    <property type="match status" value="1"/>
</dbReference>
<keyword evidence="4" id="KW-0238">DNA-binding</keyword>
<dbReference type="GO" id="GO:0000156">
    <property type="term" value="F:phosphorelay response regulator activity"/>
    <property type="evidence" value="ECO:0007669"/>
    <property type="project" value="TreeGrafter"/>
</dbReference>
<keyword evidence="1 6" id="KW-0597">Phosphoprotein</keyword>
<dbReference type="Proteomes" id="UP000598271">
    <property type="component" value="Unassembled WGS sequence"/>
</dbReference>
<evidence type="ECO:0000256" key="1">
    <source>
        <dbReference type="ARBA" id="ARBA00022553"/>
    </source>
</evidence>
<dbReference type="PROSITE" id="PS50930">
    <property type="entry name" value="HTH_LYTTR"/>
    <property type="match status" value="1"/>
</dbReference>
<dbReference type="Pfam" id="PF04397">
    <property type="entry name" value="LytTR"/>
    <property type="match status" value="1"/>
</dbReference>
<accession>A0A8J3D5J6</accession>
<dbReference type="PANTHER" id="PTHR48111">
    <property type="entry name" value="REGULATOR OF RPOS"/>
    <property type="match status" value="1"/>
</dbReference>
<dbReference type="GO" id="GO:0032993">
    <property type="term" value="C:protein-DNA complex"/>
    <property type="evidence" value="ECO:0007669"/>
    <property type="project" value="TreeGrafter"/>
</dbReference>
<evidence type="ECO:0000313" key="9">
    <source>
        <dbReference type="EMBL" id="GHB78150.1"/>
    </source>
</evidence>
<dbReference type="GO" id="GO:0005829">
    <property type="term" value="C:cytosol"/>
    <property type="evidence" value="ECO:0007669"/>
    <property type="project" value="TreeGrafter"/>
</dbReference>
<dbReference type="SMART" id="SM00448">
    <property type="entry name" value="REC"/>
    <property type="match status" value="1"/>
</dbReference>
<evidence type="ECO:0000256" key="3">
    <source>
        <dbReference type="ARBA" id="ARBA00023015"/>
    </source>
</evidence>
<dbReference type="RefSeq" id="WP_189565846.1">
    <property type="nucleotide sequence ID" value="NZ_BMXF01000003.1"/>
</dbReference>
<dbReference type="InterPro" id="IPR007492">
    <property type="entry name" value="LytTR_DNA-bd_dom"/>
</dbReference>
<evidence type="ECO:0000256" key="6">
    <source>
        <dbReference type="PROSITE-ProRule" id="PRU00169"/>
    </source>
</evidence>
<feature type="modified residue" description="4-aspartylphosphate" evidence="6">
    <location>
        <position position="55"/>
    </location>
</feature>
<name>A0A8J3D5J6_9BACT</name>
<feature type="domain" description="HTH LytTR-type" evidence="8">
    <location>
        <begin position="138"/>
        <end position="240"/>
    </location>
</feature>
<evidence type="ECO:0000256" key="2">
    <source>
        <dbReference type="ARBA" id="ARBA00023012"/>
    </source>
</evidence>
<proteinExistence type="predicted"/>